<name>A0A915ZY21_9GLOM</name>
<reference evidence="1" key="1">
    <citation type="submission" date="2020-05" db="EMBL/GenBank/DDBJ databases">
        <authorList>
            <person name="Rincon C."/>
            <person name="Sanders R I."/>
            <person name="Robbins C."/>
            <person name="Chaturvedi A."/>
        </authorList>
    </citation>
    <scope>NUCLEOTIDE SEQUENCE</scope>
    <source>
        <strain evidence="1">CHB12</strain>
    </source>
</reference>
<dbReference type="AlphaFoldDB" id="A0A915ZY21"/>
<dbReference type="OrthoDB" id="10402307at2759"/>
<evidence type="ECO:0000313" key="1">
    <source>
        <dbReference type="EMBL" id="CAB5393232.1"/>
    </source>
</evidence>
<proteinExistence type="predicted"/>
<sequence>MSYWDIYYNSIPGVSRAQTHNSLGLELDIIIKALPPKKPSLLQGRGFEEFFKELQKRRILHKTRKAGPTGAVRPNFHL</sequence>
<gene>
    <name evidence="1" type="ORF">CHRIB12_LOCUS22763</name>
</gene>
<organism evidence="1 2">
    <name type="scientific">Rhizophagus irregularis</name>
    <dbReference type="NCBI Taxonomy" id="588596"/>
    <lineage>
        <taxon>Eukaryota</taxon>
        <taxon>Fungi</taxon>
        <taxon>Fungi incertae sedis</taxon>
        <taxon>Mucoromycota</taxon>
        <taxon>Glomeromycotina</taxon>
        <taxon>Glomeromycetes</taxon>
        <taxon>Glomerales</taxon>
        <taxon>Glomeraceae</taxon>
        <taxon>Rhizophagus</taxon>
    </lineage>
</organism>
<protein>
    <submittedName>
        <fullName evidence="1">Uncharacterized protein</fullName>
    </submittedName>
</protein>
<evidence type="ECO:0000313" key="2">
    <source>
        <dbReference type="Proteomes" id="UP000684084"/>
    </source>
</evidence>
<dbReference type="Proteomes" id="UP000684084">
    <property type="component" value="Unassembled WGS sequence"/>
</dbReference>
<dbReference type="VEuPathDB" id="FungiDB:RhiirFUN_018195"/>
<dbReference type="EMBL" id="CAGKOT010000081">
    <property type="protein sequence ID" value="CAB5393232.1"/>
    <property type="molecule type" value="Genomic_DNA"/>
</dbReference>
<accession>A0A915ZY21</accession>
<comment type="caution">
    <text evidence="1">The sequence shown here is derived from an EMBL/GenBank/DDBJ whole genome shotgun (WGS) entry which is preliminary data.</text>
</comment>